<keyword evidence="2 9" id="KW-0732">Signal</keyword>
<dbReference type="PIRSF" id="PIRSF000862">
    <property type="entry name" value="Steryl_ester_lip"/>
    <property type="match status" value="1"/>
</dbReference>
<evidence type="ECO:0000256" key="2">
    <source>
        <dbReference type="ARBA" id="ARBA00022729"/>
    </source>
</evidence>
<dbReference type="Gene3D" id="3.40.50.1820">
    <property type="entry name" value="alpha/beta hydrolase"/>
    <property type="match status" value="1"/>
</dbReference>
<dbReference type="GO" id="GO:0016788">
    <property type="term" value="F:hydrolase activity, acting on ester bonds"/>
    <property type="evidence" value="ECO:0007669"/>
    <property type="project" value="InterPro"/>
</dbReference>
<evidence type="ECO:0000256" key="7">
    <source>
        <dbReference type="PIRNR" id="PIRNR000862"/>
    </source>
</evidence>
<protein>
    <recommendedName>
        <fullName evidence="7">Lipase</fullName>
    </recommendedName>
</protein>
<sequence length="416" mass="48187">MILFWTFVLSLSSANPGEAFIDTLRNSYDGIFNILHPSLFYPQEDIPNDLPVPEMVKQYGYTVETHKVTTSDGYINSLHRLITHQKNATLRPILVQHGLFGTSADFIMGRPDKSIGYILADLGYDVWLGNCRGNKYSREHTNLSVHDTEYWKFSFDEMGRYDIPAAILHIKNVSNSDQIYYLGHSMGTVMFWIALEENPSLNREIKLMMAMGPVAKVTHVRSPIRYLAPFSKDLKLLFHFLGINEIQPTNSLLNFFDKWICDLTTIQKEICENILFLMAGYDYKQMNMTLLPIIFGHEPGGTSTRTLIHFAQEINDDRFQKFDHGREENLKLYNQTTPPAYNIRDNVQVPIALLWSENDWLADPLDVQWLQDELKTVLVQSYRVPYKQFNHIDFLWGLNANAMVYEFIKTLLKNHA</sequence>
<feature type="chain" id="PRO_5002905257" description="Lipase" evidence="9">
    <location>
        <begin position="20"/>
        <end position="416"/>
    </location>
</feature>
<reference evidence="11" key="1">
    <citation type="submission" date="2009-03" db="EMBL/GenBank/DDBJ databases">
        <title>Caligus rogercresseyi ESTs and full-length cDNAs.</title>
        <authorList>
            <person name="Yasuike M."/>
            <person name="von Schalburg K."/>
            <person name="Cooper G."/>
            <person name="Leong J."/>
            <person name="Jones S.R.M."/>
            <person name="Koop B.F."/>
        </authorList>
    </citation>
    <scope>NUCLEOTIDE SEQUENCE</scope>
    <source>
        <tissue evidence="11">Whole tissue</tissue>
    </source>
</reference>
<dbReference type="InterPro" id="IPR029058">
    <property type="entry name" value="AB_hydrolase_fold"/>
</dbReference>
<evidence type="ECO:0000313" key="11">
    <source>
        <dbReference type="EMBL" id="ACO11197.1"/>
    </source>
</evidence>
<evidence type="ECO:0000256" key="4">
    <source>
        <dbReference type="ARBA" id="ARBA00022963"/>
    </source>
</evidence>
<evidence type="ECO:0000259" key="10">
    <source>
        <dbReference type="Pfam" id="PF04083"/>
    </source>
</evidence>
<dbReference type="MEROPS" id="S33.A89"/>
<keyword evidence="6" id="KW-0325">Glycoprotein</keyword>
<feature type="active site" description="Charge relay system" evidence="8">
    <location>
        <position position="359"/>
    </location>
</feature>
<dbReference type="ESTHER" id="calro-c1bq94">
    <property type="family name" value="Acidic_Lipase"/>
</dbReference>
<dbReference type="InterPro" id="IPR006693">
    <property type="entry name" value="AB_hydrolase_lipase"/>
</dbReference>
<keyword evidence="3 7" id="KW-0378">Hydrolase</keyword>
<dbReference type="Pfam" id="PF04083">
    <property type="entry name" value="Abhydro_lipase"/>
    <property type="match status" value="1"/>
</dbReference>
<name>C1BQ94_CALRO</name>
<dbReference type="AlphaFoldDB" id="C1BQ94"/>
<dbReference type="InterPro" id="IPR025483">
    <property type="entry name" value="Lipase_euk"/>
</dbReference>
<organism evidence="11">
    <name type="scientific">Caligus rogercresseyi</name>
    <name type="common">Sea louse</name>
    <dbReference type="NCBI Taxonomy" id="217165"/>
    <lineage>
        <taxon>Eukaryota</taxon>
        <taxon>Metazoa</taxon>
        <taxon>Ecdysozoa</taxon>
        <taxon>Arthropoda</taxon>
        <taxon>Crustacea</taxon>
        <taxon>Multicrustacea</taxon>
        <taxon>Hexanauplia</taxon>
        <taxon>Copepoda</taxon>
        <taxon>Siphonostomatoida</taxon>
        <taxon>Caligidae</taxon>
        <taxon>Caligus</taxon>
    </lineage>
</organism>
<evidence type="ECO:0000256" key="5">
    <source>
        <dbReference type="ARBA" id="ARBA00023098"/>
    </source>
</evidence>
<proteinExistence type="evidence at transcript level"/>
<accession>C1BQ94</accession>
<gene>
    <name evidence="11" type="primary">LICH</name>
</gene>
<evidence type="ECO:0000256" key="9">
    <source>
        <dbReference type="SAM" id="SignalP"/>
    </source>
</evidence>
<dbReference type="PANTHER" id="PTHR11005">
    <property type="entry name" value="LYSOSOMAL ACID LIPASE-RELATED"/>
    <property type="match status" value="1"/>
</dbReference>
<feature type="signal peptide" evidence="9">
    <location>
        <begin position="1"/>
        <end position="19"/>
    </location>
</feature>
<feature type="active site" description="Charge relay system" evidence="8">
    <location>
        <position position="391"/>
    </location>
</feature>
<dbReference type="EMBL" id="BT076773">
    <property type="protein sequence ID" value="ACO11197.1"/>
    <property type="molecule type" value="mRNA"/>
</dbReference>
<evidence type="ECO:0000256" key="1">
    <source>
        <dbReference type="ARBA" id="ARBA00010701"/>
    </source>
</evidence>
<evidence type="ECO:0000256" key="6">
    <source>
        <dbReference type="ARBA" id="ARBA00023180"/>
    </source>
</evidence>
<evidence type="ECO:0000256" key="3">
    <source>
        <dbReference type="ARBA" id="ARBA00022801"/>
    </source>
</evidence>
<keyword evidence="4 7" id="KW-0442">Lipid degradation</keyword>
<dbReference type="SUPFAM" id="SSF53474">
    <property type="entry name" value="alpha/beta-Hydrolases"/>
    <property type="match status" value="1"/>
</dbReference>
<evidence type="ECO:0000256" key="8">
    <source>
        <dbReference type="PIRSR" id="PIRSR000862-1"/>
    </source>
</evidence>
<keyword evidence="5" id="KW-0443">Lipid metabolism</keyword>
<comment type="similarity">
    <text evidence="1 7">Belongs to the AB hydrolase superfamily. Lipase family.</text>
</comment>
<dbReference type="GO" id="GO:0016042">
    <property type="term" value="P:lipid catabolic process"/>
    <property type="evidence" value="ECO:0007669"/>
    <property type="project" value="UniProtKB-KW"/>
</dbReference>
<feature type="active site" description="Nucleophile" evidence="8">
    <location>
        <position position="185"/>
    </location>
</feature>
<dbReference type="FunFam" id="3.40.50.1820:FF:000021">
    <property type="entry name" value="Lipase"/>
    <property type="match status" value="1"/>
</dbReference>
<feature type="domain" description="Partial AB-hydrolase lipase" evidence="10">
    <location>
        <begin position="52"/>
        <end position="108"/>
    </location>
</feature>